<evidence type="ECO:0008006" key="8">
    <source>
        <dbReference type="Google" id="ProtNLM"/>
    </source>
</evidence>
<evidence type="ECO:0000313" key="7">
    <source>
        <dbReference type="Proteomes" id="UP001202328"/>
    </source>
</evidence>
<protein>
    <recommendedName>
        <fullName evidence="8">Acetylajmalan esterase-like</fullName>
    </recommendedName>
</protein>
<comment type="similarity">
    <text evidence="1">Belongs to the 'GDSL' lipolytic enzyme family.</text>
</comment>
<accession>A0AAD4SJZ3</accession>
<sequence>MVSLMKNLVYFFLIFSLLPLTITARNTIPARDDKVCKFDAIYQFGDSISDAGNLIREGPVGARSYAARYPYGESFFRRATGRCSDGLLMIDYFAMALGLPFLNPYLESGVSFHQGVNFAVAGSTALPPSFFRERNIHAPSTDSHLNVQLDWFHRHLNSSCHTLTECRNKLRHSLVFMGEIGGNDYNYAFFQNKPMEEIHTYVPHVVGAITHGVREVIRAGAKHIVVPGNFPVGCIPIYLSSFRSQNRRAYDDMGCLVGLNEFARYHNNYLQGALEQLRREFPSVVIVYGDYYNAFQSVLRRSRSLGFDQSSVLRACCGVVGAPYNYDGSRMCGSQGVPVCSDPSRHIHWDGVHLTQAAYRHMANWLINDFRSAKVQC</sequence>
<dbReference type="InterPro" id="IPR035669">
    <property type="entry name" value="SGNH_plant_lipase-like"/>
</dbReference>
<dbReference type="AlphaFoldDB" id="A0AAD4SJZ3"/>
<keyword evidence="4" id="KW-0325">Glycoprotein</keyword>
<dbReference type="Gene3D" id="3.40.50.1110">
    <property type="entry name" value="SGNH hydrolase"/>
    <property type="match status" value="1"/>
</dbReference>
<name>A0AAD4SJZ3_9MAGN</name>
<dbReference type="Proteomes" id="UP001202328">
    <property type="component" value="Unassembled WGS sequence"/>
</dbReference>
<feature type="signal peptide" evidence="5">
    <location>
        <begin position="1"/>
        <end position="24"/>
    </location>
</feature>
<dbReference type="PANTHER" id="PTHR22835">
    <property type="entry name" value="ZINC FINGER FYVE DOMAIN CONTAINING PROTEIN"/>
    <property type="match status" value="1"/>
</dbReference>
<dbReference type="InterPro" id="IPR036514">
    <property type="entry name" value="SGNH_hydro_sf"/>
</dbReference>
<evidence type="ECO:0000256" key="3">
    <source>
        <dbReference type="ARBA" id="ARBA00022801"/>
    </source>
</evidence>
<dbReference type="CDD" id="cd01837">
    <property type="entry name" value="SGNH_plant_lipase_like"/>
    <property type="match status" value="1"/>
</dbReference>
<feature type="chain" id="PRO_5042198505" description="Acetylajmalan esterase-like" evidence="5">
    <location>
        <begin position="25"/>
        <end position="377"/>
    </location>
</feature>
<keyword evidence="7" id="KW-1185">Reference proteome</keyword>
<dbReference type="InterPro" id="IPR001087">
    <property type="entry name" value="GDSL"/>
</dbReference>
<gene>
    <name evidence="6" type="ORF">MKW98_022591</name>
</gene>
<evidence type="ECO:0000256" key="5">
    <source>
        <dbReference type="SAM" id="SignalP"/>
    </source>
</evidence>
<dbReference type="Pfam" id="PF00657">
    <property type="entry name" value="Lipase_GDSL"/>
    <property type="match status" value="1"/>
</dbReference>
<evidence type="ECO:0000256" key="2">
    <source>
        <dbReference type="ARBA" id="ARBA00022729"/>
    </source>
</evidence>
<evidence type="ECO:0000256" key="4">
    <source>
        <dbReference type="ARBA" id="ARBA00023180"/>
    </source>
</evidence>
<organism evidence="6 7">
    <name type="scientific">Papaver atlanticum</name>
    <dbReference type="NCBI Taxonomy" id="357466"/>
    <lineage>
        <taxon>Eukaryota</taxon>
        <taxon>Viridiplantae</taxon>
        <taxon>Streptophyta</taxon>
        <taxon>Embryophyta</taxon>
        <taxon>Tracheophyta</taxon>
        <taxon>Spermatophyta</taxon>
        <taxon>Magnoliopsida</taxon>
        <taxon>Ranunculales</taxon>
        <taxon>Papaveraceae</taxon>
        <taxon>Papaveroideae</taxon>
        <taxon>Papaver</taxon>
    </lineage>
</organism>
<evidence type="ECO:0000313" key="6">
    <source>
        <dbReference type="EMBL" id="KAI3910904.1"/>
    </source>
</evidence>
<dbReference type="EMBL" id="JAJJMB010010087">
    <property type="protein sequence ID" value="KAI3910904.1"/>
    <property type="molecule type" value="Genomic_DNA"/>
</dbReference>
<proteinExistence type="inferred from homology"/>
<dbReference type="SUPFAM" id="SSF52266">
    <property type="entry name" value="SGNH hydrolase"/>
    <property type="match status" value="1"/>
</dbReference>
<keyword evidence="3" id="KW-0378">Hydrolase</keyword>
<comment type="caution">
    <text evidence="6">The sequence shown here is derived from an EMBL/GenBank/DDBJ whole genome shotgun (WGS) entry which is preliminary data.</text>
</comment>
<keyword evidence="2 5" id="KW-0732">Signal</keyword>
<dbReference type="PANTHER" id="PTHR22835:SF677">
    <property type="entry name" value="ACETYLAJMALAN ESTERASE-LIKE"/>
    <property type="match status" value="1"/>
</dbReference>
<evidence type="ECO:0000256" key="1">
    <source>
        <dbReference type="ARBA" id="ARBA00008668"/>
    </source>
</evidence>
<dbReference type="GO" id="GO:0016788">
    <property type="term" value="F:hydrolase activity, acting on ester bonds"/>
    <property type="evidence" value="ECO:0007669"/>
    <property type="project" value="InterPro"/>
</dbReference>
<reference evidence="6" key="1">
    <citation type="submission" date="2022-04" db="EMBL/GenBank/DDBJ databases">
        <title>A functionally conserved STORR gene fusion in Papaver species that diverged 16.8 million years ago.</title>
        <authorList>
            <person name="Catania T."/>
        </authorList>
    </citation>
    <scope>NUCLEOTIDE SEQUENCE</scope>
    <source>
        <strain evidence="6">S-188037</strain>
    </source>
</reference>